<evidence type="ECO:0000259" key="3">
    <source>
        <dbReference type="Pfam" id="PF01408"/>
    </source>
</evidence>
<dbReference type="SUPFAM" id="SSF55347">
    <property type="entry name" value="Glyceraldehyde-3-phosphate dehydrogenase-like, C-terminal domain"/>
    <property type="match status" value="1"/>
</dbReference>
<dbReference type="Pfam" id="PF22725">
    <property type="entry name" value="GFO_IDH_MocA_C3"/>
    <property type="match status" value="1"/>
</dbReference>
<dbReference type="SUPFAM" id="SSF51735">
    <property type="entry name" value="NAD(P)-binding Rossmann-fold domains"/>
    <property type="match status" value="1"/>
</dbReference>
<dbReference type="Pfam" id="PF01408">
    <property type="entry name" value="GFO_IDH_MocA"/>
    <property type="match status" value="1"/>
</dbReference>
<evidence type="ECO:0000313" key="5">
    <source>
        <dbReference type="EMBL" id="HEM66633.1"/>
    </source>
</evidence>
<dbReference type="GO" id="GO:0016491">
    <property type="term" value="F:oxidoreductase activity"/>
    <property type="evidence" value="ECO:0007669"/>
    <property type="project" value="UniProtKB-KW"/>
</dbReference>
<proteinExistence type="inferred from homology"/>
<comment type="similarity">
    <text evidence="1">Belongs to the Gfo/Idh/MocA family.</text>
</comment>
<gene>
    <name evidence="5" type="ORF">ENO26_03540</name>
</gene>
<evidence type="ECO:0000259" key="4">
    <source>
        <dbReference type="Pfam" id="PF22725"/>
    </source>
</evidence>
<dbReference type="InterPro" id="IPR055170">
    <property type="entry name" value="GFO_IDH_MocA-like_dom"/>
</dbReference>
<dbReference type="EMBL" id="DSEU01000024">
    <property type="protein sequence ID" value="HEM66633.1"/>
    <property type="molecule type" value="Genomic_DNA"/>
</dbReference>
<dbReference type="Gene3D" id="3.30.360.10">
    <property type="entry name" value="Dihydrodipicolinate Reductase, domain 2"/>
    <property type="match status" value="1"/>
</dbReference>
<evidence type="ECO:0000256" key="1">
    <source>
        <dbReference type="ARBA" id="ARBA00010928"/>
    </source>
</evidence>
<dbReference type="InterPro" id="IPR036291">
    <property type="entry name" value="NAD(P)-bd_dom_sf"/>
</dbReference>
<dbReference type="PANTHER" id="PTHR43708:SF5">
    <property type="entry name" value="CONSERVED EXPRESSED OXIDOREDUCTASE (EUROFUNG)-RELATED"/>
    <property type="match status" value="1"/>
</dbReference>
<accession>A0A7J2U306</accession>
<feature type="domain" description="Gfo/Idh/MocA-like oxidoreductase N-terminal" evidence="3">
    <location>
        <begin position="4"/>
        <end position="120"/>
    </location>
</feature>
<feature type="domain" description="GFO/IDH/MocA-like oxidoreductase" evidence="4">
    <location>
        <begin position="130"/>
        <end position="258"/>
    </location>
</feature>
<dbReference type="InterPro" id="IPR000683">
    <property type="entry name" value="Gfo/Idh/MocA-like_OxRdtase_N"/>
</dbReference>
<comment type="caution">
    <text evidence="5">The sequence shown here is derived from an EMBL/GenBank/DDBJ whole genome shotgun (WGS) entry which is preliminary data.</text>
</comment>
<dbReference type="Gene3D" id="3.40.50.720">
    <property type="entry name" value="NAD(P)-binding Rossmann-like Domain"/>
    <property type="match status" value="1"/>
</dbReference>
<dbReference type="PANTHER" id="PTHR43708">
    <property type="entry name" value="CONSERVED EXPRESSED OXIDOREDUCTASE (EUROFUNG)"/>
    <property type="match status" value="1"/>
</dbReference>
<organism evidence="5">
    <name type="scientific">Ignisphaera aggregans</name>
    <dbReference type="NCBI Taxonomy" id="334771"/>
    <lineage>
        <taxon>Archaea</taxon>
        <taxon>Thermoproteota</taxon>
        <taxon>Thermoprotei</taxon>
        <taxon>Desulfurococcales</taxon>
        <taxon>Desulfurococcaceae</taxon>
        <taxon>Ignisphaera</taxon>
    </lineage>
</organism>
<reference evidence="5" key="1">
    <citation type="journal article" date="2020" name="mSystems">
        <title>Genome- and Community-Level Interaction Insights into Carbon Utilization and Element Cycling Functions of Hydrothermarchaeota in Hydrothermal Sediment.</title>
        <authorList>
            <person name="Zhou Z."/>
            <person name="Liu Y."/>
            <person name="Xu W."/>
            <person name="Pan J."/>
            <person name="Luo Z.H."/>
            <person name="Li M."/>
        </authorList>
    </citation>
    <scope>NUCLEOTIDE SEQUENCE [LARGE SCALE GENOMIC DNA]</scope>
    <source>
        <strain evidence="5">SpSt-125</strain>
    </source>
</reference>
<dbReference type="AlphaFoldDB" id="A0A7J2U306"/>
<dbReference type="GO" id="GO:0000166">
    <property type="term" value="F:nucleotide binding"/>
    <property type="evidence" value="ECO:0007669"/>
    <property type="project" value="InterPro"/>
</dbReference>
<evidence type="ECO:0000256" key="2">
    <source>
        <dbReference type="ARBA" id="ARBA00023002"/>
    </source>
</evidence>
<protein>
    <submittedName>
        <fullName evidence="5">Gfo/Idh/MocA family oxidoreductase</fullName>
    </submittedName>
</protein>
<dbReference type="InterPro" id="IPR051317">
    <property type="entry name" value="Gfo/Idh/MocA_oxidoreduct"/>
</dbReference>
<name>A0A7J2U306_9CREN</name>
<keyword evidence="2" id="KW-0560">Oxidoreductase</keyword>
<sequence length="334" mass="37768">MKLKIGFAGFAHVHAPGHAEYLRSRNDVDIVGIFDENRDRGLYYANKYGFEYVESLERLVRREPDLVVIDSETVKHLEYVKILAESGIHIFCEKPIGINIQMAREIKNYVEKHGILFTTGFGHRFNPDIVKLREILQSNEIGEIYVARVRIAHSGAIDKWFKDWSLWFAVKELAGGGGLLDLGIHAADLLRYILNDEAVEVWGIDLNLTKTYDIDDFGIAVITFSKQTVAVLESGWVQVAENPSLSPDIQVYGGKGTALKTFMGTIYYSRDRNAWIKPNPPQIFIRHPLEDIIEAIKMGRKPTITVDDAVKAQEIIEATYISSAEKKPIKLPLP</sequence>